<dbReference type="InterPro" id="IPR002164">
    <property type="entry name" value="NAP_family"/>
</dbReference>
<evidence type="ECO:0000313" key="5">
    <source>
        <dbReference type="Proteomes" id="UP000183832"/>
    </source>
</evidence>
<feature type="compositionally biased region" description="Acidic residues" evidence="3">
    <location>
        <begin position="118"/>
        <end position="128"/>
    </location>
</feature>
<reference evidence="4 5" key="1">
    <citation type="submission" date="2015-04" db="EMBL/GenBank/DDBJ databases">
        <authorList>
            <person name="Syromyatnikov M.Y."/>
            <person name="Popov V.N."/>
        </authorList>
    </citation>
    <scope>NUCLEOTIDE SEQUENCE [LARGE SCALE GENOMIC DNA]</scope>
</reference>
<feature type="compositionally biased region" description="Acidic residues" evidence="3">
    <location>
        <begin position="325"/>
        <end position="351"/>
    </location>
</feature>
<dbReference type="Proteomes" id="UP000183832">
    <property type="component" value="Unassembled WGS sequence"/>
</dbReference>
<dbReference type="FunFam" id="3.30.1120.90:FF:000001">
    <property type="entry name" value="Nucleosome assembly protein 1-like 1"/>
    <property type="match status" value="1"/>
</dbReference>
<dbReference type="SUPFAM" id="SSF143113">
    <property type="entry name" value="NAP-like"/>
    <property type="match status" value="1"/>
</dbReference>
<protein>
    <submittedName>
        <fullName evidence="4">CLUMA_CG009834, isoform A</fullName>
    </submittedName>
</protein>
<evidence type="ECO:0000313" key="4">
    <source>
        <dbReference type="EMBL" id="CRK96418.1"/>
    </source>
</evidence>
<organism evidence="4 5">
    <name type="scientific">Clunio marinus</name>
    <dbReference type="NCBI Taxonomy" id="568069"/>
    <lineage>
        <taxon>Eukaryota</taxon>
        <taxon>Metazoa</taxon>
        <taxon>Ecdysozoa</taxon>
        <taxon>Arthropoda</taxon>
        <taxon>Hexapoda</taxon>
        <taxon>Insecta</taxon>
        <taxon>Pterygota</taxon>
        <taxon>Neoptera</taxon>
        <taxon>Endopterygota</taxon>
        <taxon>Diptera</taxon>
        <taxon>Nematocera</taxon>
        <taxon>Chironomoidea</taxon>
        <taxon>Chironomidae</taxon>
        <taxon>Clunio</taxon>
    </lineage>
</organism>
<evidence type="ECO:0000256" key="2">
    <source>
        <dbReference type="RuleBase" id="RU003876"/>
    </source>
</evidence>
<evidence type="ECO:0000256" key="1">
    <source>
        <dbReference type="ARBA" id="ARBA00009947"/>
    </source>
</evidence>
<dbReference type="PANTHER" id="PTHR11875">
    <property type="entry name" value="TESTIS-SPECIFIC Y-ENCODED PROTEIN"/>
    <property type="match status" value="1"/>
</dbReference>
<dbReference type="OrthoDB" id="27325at2759"/>
<accession>A0A1J1I9K4</accession>
<dbReference type="AlphaFoldDB" id="A0A1J1I9K4"/>
<sequence>MSKSEEAESHDHDSSDFDEGSKKGLENLLSNPAYLTSSMKRILLKDMIKNLPEGAQKRVKALKNLQLEFLKHECTFFEEVYQLERKYQEKYESIAEKRKDIIVGDYEPTEAESQLKSDDEEEREEDAMMEENLKSLKAPKHDENVKGIPDFWLTIFRNAELISDMIQPHDEPLLKQLTDIRIKYDEDLTYTLEFFFEPNDYFTDSVLTKKYFLRCKIDSDEPFAFEGPEIYKCTGWNINWKPGKNITVKTVKKKQRHKARGAVRTITKQVPSDSFFNFFNPPDVPEDESKLDEESQNILATDFEIGHFLRARIIPRAVLFFTGDLVDDDSDEDDDEEEEIEEESEEEEEAPEPPQKGTKKRSKGGKGAATPNPAECQQQ</sequence>
<gene>
    <name evidence="4" type="ORF">CLUMA_CG009834</name>
</gene>
<dbReference type="InterPro" id="IPR037231">
    <property type="entry name" value="NAP-like_sf"/>
</dbReference>
<feature type="region of interest" description="Disordered" evidence="3">
    <location>
        <begin position="325"/>
        <end position="379"/>
    </location>
</feature>
<dbReference type="Pfam" id="PF00956">
    <property type="entry name" value="NAP"/>
    <property type="match status" value="1"/>
</dbReference>
<dbReference type="GO" id="GO:0005634">
    <property type="term" value="C:nucleus"/>
    <property type="evidence" value="ECO:0007669"/>
    <property type="project" value="InterPro"/>
</dbReference>
<proteinExistence type="inferred from homology"/>
<feature type="region of interest" description="Disordered" evidence="3">
    <location>
        <begin position="108"/>
        <end position="128"/>
    </location>
</feature>
<dbReference type="Gene3D" id="1.20.5.1500">
    <property type="match status" value="1"/>
</dbReference>
<feature type="region of interest" description="Disordered" evidence="3">
    <location>
        <begin position="1"/>
        <end position="24"/>
    </location>
</feature>
<dbReference type="EMBL" id="CVRI01000043">
    <property type="protein sequence ID" value="CRK96418.1"/>
    <property type="molecule type" value="Genomic_DNA"/>
</dbReference>
<evidence type="ECO:0000256" key="3">
    <source>
        <dbReference type="SAM" id="MobiDB-lite"/>
    </source>
</evidence>
<keyword evidence="5" id="KW-1185">Reference proteome</keyword>
<dbReference type="STRING" id="568069.A0A1J1I9K4"/>
<comment type="similarity">
    <text evidence="1 2">Belongs to the nucleosome assembly protein (NAP) family.</text>
</comment>
<name>A0A1J1I9K4_9DIPT</name>
<dbReference type="GO" id="GO:0006334">
    <property type="term" value="P:nucleosome assembly"/>
    <property type="evidence" value="ECO:0007669"/>
    <property type="project" value="InterPro"/>
</dbReference>
<dbReference type="Gene3D" id="3.30.1120.90">
    <property type="entry name" value="Nucleosome assembly protein"/>
    <property type="match status" value="1"/>
</dbReference>